<proteinExistence type="predicted"/>
<sequence length="255" mass="28769">MEASQTACAGVAVLKVPRTGSTWLTKELRGFPGMQLEFEPFTDGGSGTQCGGRFFTQAVTRALQSRLRCVTREFRARPCYWAWQHCNASRLQPRQMSTRTVVVGFLLNPMYTPGVKWEVAMSLAPRARLIWLRRTNLVKMALSDLRRLAVISSHRHAEPITASRRLQEKSSNISQISRVDPEELLVKINSSLVSQALHEYASFPAGLPLEQALLVLYEDMQTHRVLVLRTILRFLGVESIPEIKSEIERQASAYA</sequence>
<dbReference type="EMBL" id="JBGBPQ010000012">
    <property type="protein sequence ID" value="KAL1514873.1"/>
    <property type="molecule type" value="Genomic_DNA"/>
</dbReference>
<dbReference type="Gene3D" id="3.40.50.300">
    <property type="entry name" value="P-loop containing nucleotide triphosphate hydrolases"/>
    <property type="match status" value="1"/>
</dbReference>
<dbReference type="Proteomes" id="UP001515480">
    <property type="component" value="Unassembled WGS sequence"/>
</dbReference>
<name>A0AB34J663_PRYPA</name>
<gene>
    <name evidence="1" type="ORF">AB1Y20_003955</name>
</gene>
<dbReference type="SUPFAM" id="SSF52540">
    <property type="entry name" value="P-loop containing nucleoside triphosphate hydrolases"/>
    <property type="match status" value="1"/>
</dbReference>
<evidence type="ECO:0000313" key="2">
    <source>
        <dbReference type="Proteomes" id="UP001515480"/>
    </source>
</evidence>
<evidence type="ECO:0008006" key="3">
    <source>
        <dbReference type="Google" id="ProtNLM"/>
    </source>
</evidence>
<protein>
    <recommendedName>
        <fullName evidence="3">Sulfotransferase domain-containing protein</fullName>
    </recommendedName>
</protein>
<comment type="caution">
    <text evidence="1">The sequence shown here is derived from an EMBL/GenBank/DDBJ whole genome shotgun (WGS) entry which is preliminary data.</text>
</comment>
<dbReference type="InterPro" id="IPR027417">
    <property type="entry name" value="P-loop_NTPase"/>
</dbReference>
<dbReference type="AlphaFoldDB" id="A0AB34J663"/>
<accession>A0AB34J663</accession>
<organism evidence="1 2">
    <name type="scientific">Prymnesium parvum</name>
    <name type="common">Toxic golden alga</name>
    <dbReference type="NCBI Taxonomy" id="97485"/>
    <lineage>
        <taxon>Eukaryota</taxon>
        <taxon>Haptista</taxon>
        <taxon>Haptophyta</taxon>
        <taxon>Prymnesiophyceae</taxon>
        <taxon>Prymnesiales</taxon>
        <taxon>Prymnesiaceae</taxon>
        <taxon>Prymnesium</taxon>
    </lineage>
</organism>
<evidence type="ECO:0000313" key="1">
    <source>
        <dbReference type="EMBL" id="KAL1514873.1"/>
    </source>
</evidence>
<reference evidence="1 2" key="1">
    <citation type="journal article" date="2024" name="Science">
        <title>Giant polyketide synthase enzymes in the biosynthesis of giant marine polyether toxins.</title>
        <authorList>
            <person name="Fallon T.R."/>
            <person name="Shende V.V."/>
            <person name="Wierzbicki I.H."/>
            <person name="Pendleton A.L."/>
            <person name="Watervoot N.F."/>
            <person name="Auber R.P."/>
            <person name="Gonzalez D.J."/>
            <person name="Wisecaver J.H."/>
            <person name="Moore B.S."/>
        </authorList>
    </citation>
    <scope>NUCLEOTIDE SEQUENCE [LARGE SCALE GENOMIC DNA]</scope>
    <source>
        <strain evidence="1 2">12B1</strain>
    </source>
</reference>
<keyword evidence="2" id="KW-1185">Reference proteome</keyword>